<dbReference type="EMBL" id="FUWX01000007">
    <property type="protein sequence ID" value="SJZ61264.1"/>
    <property type="molecule type" value="Genomic_DNA"/>
</dbReference>
<dbReference type="AlphaFoldDB" id="A0A1T4M3H6"/>
<dbReference type="STRING" id="180163.SAMN02745174_01080"/>
<protein>
    <submittedName>
        <fullName evidence="1">Uncharacterized protein</fullName>
    </submittedName>
</protein>
<sequence>MRKLIIKCPKCKGKMRINDKVAKYRCPNCKEVYKFTSLKRAGYKFIGFFKGIYTTIVDIKNNIKYKFKTAKTTYQYMKQMKQNMKNNPNWSNYYNEMKEQQKMKKASKPSFWNKFKK</sequence>
<gene>
    <name evidence="1" type="ORF">SAMN02745174_01080</name>
</gene>
<evidence type="ECO:0000313" key="2">
    <source>
        <dbReference type="Proteomes" id="UP000191153"/>
    </source>
</evidence>
<dbReference type="OrthoDB" id="88507at2"/>
<reference evidence="1 2" key="1">
    <citation type="submission" date="2017-02" db="EMBL/GenBank/DDBJ databases">
        <authorList>
            <person name="Peterson S.W."/>
        </authorList>
    </citation>
    <scope>NUCLEOTIDE SEQUENCE [LARGE SCALE GENOMIC DNA]</scope>
    <source>
        <strain evidence="1 2">ATCC 700028</strain>
    </source>
</reference>
<dbReference type="RefSeq" id="WP_078693580.1">
    <property type="nucleotide sequence ID" value="NZ_FUWX01000007.1"/>
</dbReference>
<dbReference type="Proteomes" id="UP000191153">
    <property type="component" value="Unassembled WGS sequence"/>
</dbReference>
<evidence type="ECO:0000313" key="1">
    <source>
        <dbReference type="EMBL" id="SJZ61264.1"/>
    </source>
</evidence>
<accession>A0A1T4M3H6</accession>
<name>A0A1T4M3H6_9FUSO</name>
<keyword evidence="2" id="KW-1185">Reference proteome</keyword>
<proteinExistence type="predicted"/>
<organism evidence="1 2">
    <name type="scientific">Cetobacterium ceti</name>
    <dbReference type="NCBI Taxonomy" id="180163"/>
    <lineage>
        <taxon>Bacteria</taxon>
        <taxon>Fusobacteriati</taxon>
        <taxon>Fusobacteriota</taxon>
        <taxon>Fusobacteriia</taxon>
        <taxon>Fusobacteriales</taxon>
        <taxon>Fusobacteriaceae</taxon>
        <taxon>Cetobacterium</taxon>
    </lineage>
</organism>